<keyword evidence="6" id="KW-0472">Membrane</keyword>
<dbReference type="PRINTS" id="PR01609">
    <property type="entry name" value="CD36FAMILY"/>
</dbReference>
<reference evidence="10 11" key="1">
    <citation type="submission" date="2015-09" db="EMBL/GenBank/DDBJ databases">
        <title>Draft genome of the scarab beetle Oryctes borbonicus.</title>
        <authorList>
            <person name="Meyer J.M."/>
            <person name="Markov G.V."/>
            <person name="Baskaran P."/>
            <person name="Herrmann M."/>
            <person name="Sommer R.J."/>
            <person name="Roedelsperger C."/>
        </authorList>
    </citation>
    <scope>NUCLEOTIDE SEQUENCE [LARGE SCALE GENOMIC DNA]</scope>
    <source>
        <strain evidence="10">OB123</strain>
        <tissue evidence="10">Whole animal</tissue>
    </source>
</reference>
<evidence type="ECO:0000256" key="4">
    <source>
        <dbReference type="ARBA" id="ARBA00022692"/>
    </source>
</evidence>
<dbReference type="GO" id="GO:0005737">
    <property type="term" value="C:cytoplasm"/>
    <property type="evidence" value="ECO:0007669"/>
    <property type="project" value="TreeGrafter"/>
</dbReference>
<comment type="subcellular location">
    <subcellularLocation>
        <location evidence="1">Cell membrane</location>
        <topology evidence="1">Multi-pass membrane protein</topology>
    </subcellularLocation>
</comment>
<evidence type="ECO:0000313" key="10">
    <source>
        <dbReference type="EMBL" id="KRT83156.1"/>
    </source>
</evidence>
<dbReference type="PANTHER" id="PTHR11923:SF114">
    <property type="entry name" value="FI02050P-RELATED"/>
    <property type="match status" value="1"/>
</dbReference>
<keyword evidence="3" id="KW-1003">Cell membrane</keyword>
<organism evidence="10 11">
    <name type="scientific">Oryctes borbonicus</name>
    <dbReference type="NCBI Taxonomy" id="1629725"/>
    <lineage>
        <taxon>Eukaryota</taxon>
        <taxon>Metazoa</taxon>
        <taxon>Ecdysozoa</taxon>
        <taxon>Arthropoda</taxon>
        <taxon>Hexapoda</taxon>
        <taxon>Insecta</taxon>
        <taxon>Pterygota</taxon>
        <taxon>Neoptera</taxon>
        <taxon>Endopterygota</taxon>
        <taxon>Coleoptera</taxon>
        <taxon>Polyphaga</taxon>
        <taxon>Scarabaeiformia</taxon>
        <taxon>Scarabaeidae</taxon>
        <taxon>Dynastinae</taxon>
        <taxon>Oryctes</taxon>
    </lineage>
</organism>
<evidence type="ECO:0000256" key="6">
    <source>
        <dbReference type="ARBA" id="ARBA00023136"/>
    </source>
</evidence>
<dbReference type="EMBL" id="LJIG01009400">
    <property type="protein sequence ID" value="KRT83156.1"/>
    <property type="molecule type" value="Genomic_DNA"/>
</dbReference>
<dbReference type="AlphaFoldDB" id="A0A0T6B718"/>
<evidence type="ECO:0000256" key="7">
    <source>
        <dbReference type="ARBA" id="ARBA00023157"/>
    </source>
</evidence>
<comment type="similarity">
    <text evidence="2">Belongs to the CD36 family.</text>
</comment>
<dbReference type="Proteomes" id="UP000051574">
    <property type="component" value="Unassembled WGS sequence"/>
</dbReference>
<dbReference type="PRINTS" id="PR01610">
    <property type="entry name" value="CD36ANTIGEN"/>
</dbReference>
<keyword evidence="5" id="KW-1133">Transmembrane helix</keyword>
<comment type="caution">
    <text evidence="10">The sequence shown here is derived from an EMBL/GenBank/DDBJ whole genome shotgun (WGS) entry which is preliminary data.</text>
</comment>
<evidence type="ECO:0000256" key="2">
    <source>
        <dbReference type="ARBA" id="ARBA00010532"/>
    </source>
</evidence>
<keyword evidence="7" id="KW-1015">Disulfide bond</keyword>
<evidence type="ECO:0000256" key="8">
    <source>
        <dbReference type="ARBA" id="ARBA00023170"/>
    </source>
</evidence>
<dbReference type="PANTHER" id="PTHR11923">
    <property type="entry name" value="SCAVENGER RECEPTOR CLASS B TYPE-1 SR-B1"/>
    <property type="match status" value="1"/>
</dbReference>
<proteinExistence type="inferred from homology"/>
<protein>
    <submittedName>
        <fullName evidence="10">Uncharacterized protein</fullName>
    </submittedName>
</protein>
<gene>
    <name evidence="10" type="ORF">AMK59_4673</name>
</gene>
<evidence type="ECO:0000256" key="5">
    <source>
        <dbReference type="ARBA" id="ARBA00022989"/>
    </source>
</evidence>
<evidence type="ECO:0000313" key="11">
    <source>
        <dbReference type="Proteomes" id="UP000051574"/>
    </source>
</evidence>
<keyword evidence="4" id="KW-0812">Transmembrane</keyword>
<accession>A0A0T6B718</accession>
<evidence type="ECO:0000256" key="1">
    <source>
        <dbReference type="ARBA" id="ARBA00004651"/>
    </source>
</evidence>
<keyword evidence="8" id="KW-0675">Receptor</keyword>
<keyword evidence="9" id="KW-0325">Glycoprotein</keyword>
<name>A0A0T6B718_9SCAR</name>
<dbReference type="OrthoDB" id="514335at2759"/>
<evidence type="ECO:0000256" key="3">
    <source>
        <dbReference type="ARBA" id="ARBA00022475"/>
    </source>
</evidence>
<evidence type="ECO:0000256" key="9">
    <source>
        <dbReference type="ARBA" id="ARBA00023180"/>
    </source>
</evidence>
<dbReference type="GO" id="GO:0005886">
    <property type="term" value="C:plasma membrane"/>
    <property type="evidence" value="ECO:0007669"/>
    <property type="project" value="UniProtKB-SubCell"/>
</dbReference>
<dbReference type="InterPro" id="IPR002159">
    <property type="entry name" value="CD36_fam"/>
</dbReference>
<sequence length="343" mass="39309">MTVCTKRCKIISLIAITACLLTIGICAVALCKTLYHQILHKELAIANHSTGYEMWKETPIPMYLSLYLFNWTNAKEVLEDWTIKPVFKECGPYVFSEHHIRVNLTWDERDNTVTYYQKRIWHFEPDLSIGTLQDNITNLNVIAATAAYFVRSKSIFVQKIASFFLELKEKELIQTKTVAEWTFDGYEDKLLTLLGELNISNFNIPYDKFGWFYGRNNSETYDGNFTMYTGTDNIDLLGIFNKWNGVSWTGDYTSYCGIVNGTSGELWPPVKKYDKVAIFSPDLCSTIWLSHQANYSNETVGLVGKKYVGTDFVFDNGTKYPEQKCFTNDQSFPSGVRDVSACK</sequence>
<dbReference type="InterPro" id="IPR005428">
    <property type="entry name" value="CD36/SCARB1/SNMP1"/>
</dbReference>
<dbReference type="GO" id="GO:0005044">
    <property type="term" value="F:scavenger receptor activity"/>
    <property type="evidence" value="ECO:0007669"/>
    <property type="project" value="TreeGrafter"/>
</dbReference>
<keyword evidence="11" id="KW-1185">Reference proteome</keyword>
<dbReference type="Pfam" id="PF01130">
    <property type="entry name" value="CD36"/>
    <property type="match status" value="1"/>
</dbReference>